<dbReference type="OrthoDB" id="9900216at2"/>
<feature type="compositionally biased region" description="Low complexity" evidence="1">
    <location>
        <begin position="81"/>
        <end position="94"/>
    </location>
</feature>
<evidence type="ECO:0000313" key="2">
    <source>
        <dbReference type="EMBL" id="TFF22809.1"/>
    </source>
</evidence>
<gene>
    <name evidence="2" type="ORF">E3C22_10090</name>
</gene>
<evidence type="ECO:0000256" key="1">
    <source>
        <dbReference type="SAM" id="MobiDB-lite"/>
    </source>
</evidence>
<dbReference type="AlphaFoldDB" id="A0A4Y8RID2"/>
<proteinExistence type="predicted"/>
<dbReference type="EMBL" id="SOZD01000003">
    <property type="protein sequence ID" value="TFF22809.1"/>
    <property type="molecule type" value="Genomic_DNA"/>
</dbReference>
<protein>
    <submittedName>
        <fullName evidence="2">Uncharacterized protein</fullName>
    </submittedName>
</protein>
<keyword evidence="3" id="KW-1185">Reference proteome</keyword>
<evidence type="ECO:0000313" key="3">
    <source>
        <dbReference type="Proteomes" id="UP000298179"/>
    </source>
</evidence>
<dbReference type="RefSeq" id="WP_134761911.1">
    <property type="nucleotide sequence ID" value="NZ_SOZD01000003.1"/>
</dbReference>
<name>A0A4Y8RID2_9HYPH</name>
<sequence length="216" mass="22389">MTAMAPVLAQADEAMLSAGMILPQSRQPLRRHANRPSFRPALGLMLALATIPVSSALAQTQGPAQSQSQAQAKLEDRLSPDADPAPATTVATPDNEASLQISAPEAPTRLTLVLAPAAIEPGEQVFIDVYLMAVDANGQPPSPADTAQLSAADASRLAGTLAFTEANEVGEEEYFVVNVPPGMRFPDGAAVVTIRLTDGAAVQGSAVELRSATLLR</sequence>
<organism evidence="2 3">
    <name type="scientific">Jiella endophytica</name>
    <dbReference type="NCBI Taxonomy" id="2558362"/>
    <lineage>
        <taxon>Bacteria</taxon>
        <taxon>Pseudomonadati</taxon>
        <taxon>Pseudomonadota</taxon>
        <taxon>Alphaproteobacteria</taxon>
        <taxon>Hyphomicrobiales</taxon>
        <taxon>Aurantimonadaceae</taxon>
        <taxon>Jiella</taxon>
    </lineage>
</organism>
<comment type="caution">
    <text evidence="2">The sequence shown here is derived from an EMBL/GenBank/DDBJ whole genome shotgun (WGS) entry which is preliminary data.</text>
</comment>
<feature type="compositionally biased region" description="Low complexity" evidence="1">
    <location>
        <begin position="59"/>
        <end position="72"/>
    </location>
</feature>
<feature type="region of interest" description="Disordered" evidence="1">
    <location>
        <begin position="59"/>
        <end position="103"/>
    </location>
</feature>
<reference evidence="2 3" key="1">
    <citation type="submission" date="2019-03" db="EMBL/GenBank/DDBJ databases">
        <title>Jiella endophytica sp. nov., a novel endophytic bacterium isolated from root of Ficus microcarpa Linn. f.</title>
        <authorList>
            <person name="Tuo L."/>
        </authorList>
    </citation>
    <scope>NUCLEOTIDE SEQUENCE [LARGE SCALE GENOMIC DNA]</scope>
    <source>
        <strain evidence="2 3">CBS5Q-3</strain>
    </source>
</reference>
<accession>A0A4Y8RID2</accession>
<dbReference type="Proteomes" id="UP000298179">
    <property type="component" value="Unassembled WGS sequence"/>
</dbReference>